<name>A0A6H1P189_PRIMG</name>
<feature type="transmembrane region" description="Helical" evidence="1">
    <location>
        <begin position="6"/>
        <end position="30"/>
    </location>
</feature>
<proteinExistence type="predicted"/>
<evidence type="ECO:0000256" key="1">
    <source>
        <dbReference type="SAM" id="Phobius"/>
    </source>
</evidence>
<dbReference type="Pfam" id="PF11877">
    <property type="entry name" value="DUF3397"/>
    <property type="match status" value="1"/>
</dbReference>
<gene>
    <name evidence="2" type="ORF">HFZ78_12020</name>
</gene>
<evidence type="ECO:0000313" key="2">
    <source>
        <dbReference type="EMBL" id="QIZ07350.1"/>
    </source>
</evidence>
<dbReference type="EMBL" id="CP051128">
    <property type="protein sequence ID" value="QIZ07350.1"/>
    <property type="molecule type" value="Genomic_DNA"/>
</dbReference>
<keyword evidence="1" id="KW-0812">Transmembrane</keyword>
<dbReference type="Proteomes" id="UP000501868">
    <property type="component" value="Chromosome"/>
</dbReference>
<dbReference type="InterPro" id="IPR016945">
    <property type="entry name" value="UCP030092"/>
</dbReference>
<reference evidence="2 3" key="1">
    <citation type="submission" date="2020-04" db="EMBL/GenBank/DDBJ databases">
        <title>Genome-Wide Identification of 5-Methylcytosine Sites in Bacterial Genomes By High-Throughput Sequencing of MspJI Restriction Fragments.</title>
        <authorList>
            <person name="Wu V."/>
        </authorList>
    </citation>
    <scope>NUCLEOTIDE SEQUENCE [LARGE SCALE GENOMIC DNA]</scope>
    <source>
        <strain evidence="2 3">S2</strain>
    </source>
</reference>
<dbReference type="AlphaFoldDB" id="A0A6H1P189"/>
<dbReference type="InterPro" id="IPR024515">
    <property type="entry name" value="DUF3397"/>
</dbReference>
<dbReference type="PIRSF" id="PIRSF030092">
    <property type="entry name" value="UCP030092"/>
    <property type="match status" value="1"/>
</dbReference>
<feature type="transmembrane region" description="Helical" evidence="1">
    <location>
        <begin position="42"/>
        <end position="61"/>
    </location>
</feature>
<accession>A0A6H1P189</accession>
<keyword evidence="1" id="KW-0472">Membrane</keyword>
<feature type="transmembrane region" description="Helical" evidence="1">
    <location>
        <begin position="99"/>
        <end position="121"/>
    </location>
</feature>
<feature type="transmembrane region" description="Helical" evidence="1">
    <location>
        <begin position="67"/>
        <end position="87"/>
    </location>
</feature>
<reference evidence="2 3" key="2">
    <citation type="submission" date="2020-04" db="EMBL/GenBank/DDBJ databases">
        <authorList>
            <person name="Fomenkov A."/>
            <person name="Anton B.P."/>
            <person name="Roberts R.J."/>
        </authorList>
    </citation>
    <scope>NUCLEOTIDE SEQUENCE [LARGE SCALE GENOMIC DNA]</scope>
    <source>
        <strain evidence="2 3">S2</strain>
    </source>
</reference>
<keyword evidence="1" id="KW-1133">Transmembrane helix</keyword>
<protein>
    <submittedName>
        <fullName evidence="2">DUF3397 domain-containing protein</fullName>
    </submittedName>
</protein>
<sequence>MITFLSSIISIFFTLPFLGLFIVFLITKLVTKNTRKSVHMALDYSTILFIISVHFLIATIWGKSLFWLIILIMILIAMIFVFVHWKVKEEIVLKKVMKGFWRFNFILFLLAYITLTLYGLIHRALLFTFSK</sequence>
<evidence type="ECO:0000313" key="3">
    <source>
        <dbReference type="Proteomes" id="UP000501868"/>
    </source>
</evidence>
<organism evidence="2 3">
    <name type="scientific">Priestia megaterium</name>
    <name type="common">Bacillus megaterium</name>
    <dbReference type="NCBI Taxonomy" id="1404"/>
    <lineage>
        <taxon>Bacteria</taxon>
        <taxon>Bacillati</taxon>
        <taxon>Bacillota</taxon>
        <taxon>Bacilli</taxon>
        <taxon>Bacillales</taxon>
        <taxon>Bacillaceae</taxon>
        <taxon>Priestia</taxon>
    </lineage>
</organism>